<dbReference type="Proteomes" id="UP000007519">
    <property type="component" value="Chromosome"/>
</dbReference>
<accession>H6L7R0</accession>
<evidence type="ECO:0000313" key="2">
    <source>
        <dbReference type="Proteomes" id="UP000007519"/>
    </source>
</evidence>
<reference evidence="1 2" key="1">
    <citation type="journal article" date="2012" name="Stand. Genomic Sci.">
        <title>Complete genome sequencing and analysis of Saprospira grandis str. Lewin, a predatory marine bacterium.</title>
        <authorList>
            <person name="Saw J.H."/>
            <person name="Yuryev A."/>
            <person name="Kanbe M."/>
            <person name="Hou S."/>
            <person name="Young A.G."/>
            <person name="Aizawa S."/>
            <person name="Alam M."/>
        </authorList>
    </citation>
    <scope>NUCLEOTIDE SEQUENCE [LARGE SCALE GENOMIC DNA]</scope>
    <source>
        <strain evidence="1 2">Lewin</strain>
    </source>
</reference>
<gene>
    <name evidence="1" type="ordered locus">SGRA_0353</name>
</gene>
<dbReference type="EMBL" id="CP002831">
    <property type="protein sequence ID" value="AFC23092.1"/>
    <property type="molecule type" value="Genomic_DNA"/>
</dbReference>
<dbReference type="AlphaFoldDB" id="H6L7R0"/>
<sequence>MTGFCYLQANAPHLNMFDKRGLKTTQQKLK</sequence>
<dbReference type="HOGENOM" id="CLU_3405319_0_0_10"/>
<protein>
    <submittedName>
        <fullName evidence="1">Uncharacterized protein</fullName>
    </submittedName>
</protein>
<keyword evidence="2" id="KW-1185">Reference proteome</keyword>
<dbReference type="KEGG" id="sgn:SGRA_0353"/>
<name>H6L7R0_SAPGL</name>
<organism evidence="1 2">
    <name type="scientific">Saprospira grandis (strain Lewin)</name>
    <dbReference type="NCBI Taxonomy" id="984262"/>
    <lineage>
        <taxon>Bacteria</taxon>
        <taxon>Pseudomonadati</taxon>
        <taxon>Bacteroidota</taxon>
        <taxon>Saprospiria</taxon>
        <taxon>Saprospirales</taxon>
        <taxon>Saprospiraceae</taxon>
        <taxon>Saprospira</taxon>
    </lineage>
</organism>
<evidence type="ECO:0000313" key="1">
    <source>
        <dbReference type="EMBL" id="AFC23092.1"/>
    </source>
</evidence>
<proteinExistence type="predicted"/>